<protein>
    <submittedName>
        <fullName evidence="2">Uncharacterized protein</fullName>
    </submittedName>
</protein>
<keyword evidence="1" id="KW-0812">Transmembrane</keyword>
<keyword evidence="1" id="KW-0472">Membrane</keyword>
<name>A0ABY8QXE2_9MICO</name>
<feature type="transmembrane region" description="Helical" evidence="1">
    <location>
        <begin position="34"/>
        <end position="53"/>
    </location>
</feature>
<gene>
    <name evidence="2" type="ORF">LWF01_04875</name>
</gene>
<dbReference type="Proteomes" id="UP001209083">
    <property type="component" value="Chromosome"/>
</dbReference>
<feature type="transmembrane region" description="Helical" evidence="1">
    <location>
        <begin position="166"/>
        <end position="186"/>
    </location>
</feature>
<organism evidence="2 3">
    <name type="scientific">Saxibacter everestensis</name>
    <dbReference type="NCBI Taxonomy" id="2909229"/>
    <lineage>
        <taxon>Bacteria</taxon>
        <taxon>Bacillati</taxon>
        <taxon>Actinomycetota</taxon>
        <taxon>Actinomycetes</taxon>
        <taxon>Micrococcales</taxon>
        <taxon>Brevibacteriaceae</taxon>
        <taxon>Saxibacter</taxon>
    </lineage>
</organism>
<dbReference type="RefSeq" id="WP_349639921.1">
    <property type="nucleotide sequence ID" value="NZ_CP090958.1"/>
</dbReference>
<keyword evidence="1" id="KW-1133">Transmembrane helix</keyword>
<accession>A0ABY8QXE2</accession>
<feature type="transmembrane region" description="Helical" evidence="1">
    <location>
        <begin position="110"/>
        <end position="128"/>
    </location>
</feature>
<keyword evidence="3" id="KW-1185">Reference proteome</keyword>
<evidence type="ECO:0000256" key="1">
    <source>
        <dbReference type="SAM" id="Phobius"/>
    </source>
</evidence>
<evidence type="ECO:0000313" key="2">
    <source>
        <dbReference type="EMBL" id="WGW13111.1"/>
    </source>
</evidence>
<dbReference type="EMBL" id="CP090958">
    <property type="protein sequence ID" value="WGW13111.1"/>
    <property type="molecule type" value="Genomic_DNA"/>
</dbReference>
<reference evidence="2 3" key="1">
    <citation type="submission" date="2023-05" db="EMBL/GenBank/DDBJ databases">
        <title>Lithophilousrod everest ZFBP1038 complete genpme.</title>
        <authorList>
            <person name="Tian M."/>
        </authorList>
    </citation>
    <scope>NUCLEOTIDE SEQUENCE [LARGE SCALE GENOMIC DNA]</scope>
    <source>
        <strain evidence="2 3">ZFBP1038</strain>
    </source>
</reference>
<feature type="transmembrane region" description="Helical" evidence="1">
    <location>
        <begin position="140"/>
        <end position="159"/>
    </location>
</feature>
<sequence length="228" mass="25341">MQENSSDLRHIADSSRHPIAIAGEPRRWYLLGYLLRRFGFTLALFVGAVGVIVDTREVANVPFKPVGAVTAVAACLGLYWVAHRCVVRSSMSDSVSAGAKEPGRWVLLRPFLDMVLALCGARVLQLLIADSLTREWPWMLIVRILALVAITLAVVALARGAWEGRLTYAFSCVFYFIGFGLLWSMSEAVTPIGDYESQVWYAFGFIVAASSAYVLSEFAFRRIDRRID</sequence>
<proteinExistence type="predicted"/>
<feature type="transmembrane region" description="Helical" evidence="1">
    <location>
        <begin position="198"/>
        <end position="220"/>
    </location>
</feature>
<evidence type="ECO:0000313" key="3">
    <source>
        <dbReference type="Proteomes" id="UP001209083"/>
    </source>
</evidence>
<feature type="transmembrane region" description="Helical" evidence="1">
    <location>
        <begin position="65"/>
        <end position="82"/>
    </location>
</feature>